<evidence type="ECO:0000256" key="1">
    <source>
        <dbReference type="ARBA" id="ARBA00005568"/>
    </source>
</evidence>
<evidence type="ECO:0000256" key="2">
    <source>
        <dbReference type="ARBA" id="ARBA00022723"/>
    </source>
</evidence>
<dbReference type="GO" id="GO:0005737">
    <property type="term" value="C:cytoplasm"/>
    <property type="evidence" value="ECO:0007669"/>
    <property type="project" value="TreeGrafter"/>
</dbReference>
<feature type="domain" description="HpcH/HpaI aldolase/citrate lyase" evidence="4">
    <location>
        <begin position="15"/>
        <end position="236"/>
    </location>
</feature>
<protein>
    <submittedName>
        <fullName evidence="5">2-keto-3-deoxy-L-rhamnonate aldolase RhmA</fullName>
    </submittedName>
</protein>
<evidence type="ECO:0000256" key="3">
    <source>
        <dbReference type="ARBA" id="ARBA00023239"/>
    </source>
</evidence>
<dbReference type="InterPro" id="IPR005000">
    <property type="entry name" value="Aldolase/citrate-lyase_domain"/>
</dbReference>
<dbReference type="GO" id="GO:0046872">
    <property type="term" value="F:metal ion binding"/>
    <property type="evidence" value="ECO:0007669"/>
    <property type="project" value="UniProtKB-KW"/>
</dbReference>
<dbReference type="Proteomes" id="UP001205843">
    <property type="component" value="Unassembled WGS sequence"/>
</dbReference>
<dbReference type="InterPro" id="IPR050251">
    <property type="entry name" value="HpcH-HpaI_aldolase"/>
</dbReference>
<evidence type="ECO:0000313" key="5">
    <source>
        <dbReference type="EMBL" id="MCP1677245.1"/>
    </source>
</evidence>
<dbReference type="Pfam" id="PF03328">
    <property type="entry name" value="HpcH_HpaI"/>
    <property type="match status" value="1"/>
</dbReference>
<comment type="similarity">
    <text evidence="1">Belongs to the HpcH/HpaI aldolase family.</text>
</comment>
<dbReference type="AlphaFoldDB" id="A0AAE3G7E4"/>
<keyword evidence="6" id="KW-1185">Reference proteome</keyword>
<evidence type="ECO:0000313" key="6">
    <source>
        <dbReference type="Proteomes" id="UP001205843"/>
    </source>
</evidence>
<dbReference type="PANTHER" id="PTHR30502:SF0">
    <property type="entry name" value="PHOSPHOENOLPYRUVATE CARBOXYLASE FAMILY PROTEIN"/>
    <property type="match status" value="1"/>
</dbReference>
<gene>
    <name evidence="5" type="ORF">J2T57_004424</name>
</gene>
<name>A0AAE3G7E4_9GAMM</name>
<dbReference type="SUPFAM" id="SSF51621">
    <property type="entry name" value="Phosphoenolpyruvate/pyruvate domain"/>
    <property type="match status" value="1"/>
</dbReference>
<dbReference type="InterPro" id="IPR040442">
    <property type="entry name" value="Pyrv_kinase-like_dom_sf"/>
</dbReference>
<sequence>MVSQPMPLLNGEPHVGVFIKTASHQVVEVLGAAGLAFGVIDGEHAPIDRSVLDTMLLAGYACRLPLLVRVADGSGPAISSVLDMGAAGIVVPHVDCPEYARQVVAHAKFAGGRRGLSTSPRYAGYGSMSMHEAVCSGDETAVICQIEDPEGVQNAQLIAQVEGVDALFIGPLDLAHSLGADSVREPVVREACEHIARAACGAGKAAAIFLSDPSDKAYYQELGVTLFIIGSDQSMMRQGTRALSSA</sequence>
<comment type="caution">
    <text evidence="5">The sequence shown here is derived from an EMBL/GenBank/DDBJ whole genome shotgun (WGS) entry which is preliminary data.</text>
</comment>
<proteinExistence type="inferred from homology"/>
<dbReference type="PANTHER" id="PTHR30502">
    <property type="entry name" value="2-KETO-3-DEOXY-L-RHAMNONATE ALDOLASE"/>
    <property type="match status" value="1"/>
</dbReference>
<dbReference type="InterPro" id="IPR015813">
    <property type="entry name" value="Pyrv/PenolPyrv_kinase-like_dom"/>
</dbReference>
<dbReference type="GO" id="GO:0016832">
    <property type="term" value="F:aldehyde-lyase activity"/>
    <property type="evidence" value="ECO:0007669"/>
    <property type="project" value="TreeGrafter"/>
</dbReference>
<dbReference type="Gene3D" id="3.20.20.60">
    <property type="entry name" value="Phosphoenolpyruvate-binding domains"/>
    <property type="match status" value="1"/>
</dbReference>
<keyword evidence="2" id="KW-0479">Metal-binding</keyword>
<evidence type="ECO:0000259" key="4">
    <source>
        <dbReference type="Pfam" id="PF03328"/>
    </source>
</evidence>
<reference evidence="5" key="1">
    <citation type="submission" date="2022-03" db="EMBL/GenBank/DDBJ databases">
        <title>Genomic Encyclopedia of Type Strains, Phase III (KMG-III): the genomes of soil and plant-associated and newly described type strains.</title>
        <authorList>
            <person name="Whitman W."/>
        </authorList>
    </citation>
    <scope>NUCLEOTIDE SEQUENCE</scope>
    <source>
        <strain evidence="5">ANL 6-2</strain>
    </source>
</reference>
<keyword evidence="3" id="KW-0456">Lyase</keyword>
<dbReference type="EMBL" id="JALJXV010000019">
    <property type="protein sequence ID" value="MCP1677245.1"/>
    <property type="molecule type" value="Genomic_DNA"/>
</dbReference>
<organism evidence="5 6">
    <name type="scientific">Natronocella acetinitrilica</name>
    <dbReference type="NCBI Taxonomy" id="414046"/>
    <lineage>
        <taxon>Bacteria</taxon>
        <taxon>Pseudomonadati</taxon>
        <taxon>Pseudomonadota</taxon>
        <taxon>Gammaproteobacteria</taxon>
        <taxon>Chromatiales</taxon>
        <taxon>Ectothiorhodospiraceae</taxon>
        <taxon>Natronocella</taxon>
    </lineage>
</organism>
<accession>A0AAE3G7E4</accession>